<dbReference type="AlphaFoldDB" id="A0A284SAR6"/>
<protein>
    <submittedName>
        <fullName evidence="1">Uncharacterized protein</fullName>
    </submittedName>
</protein>
<keyword evidence="2" id="KW-1185">Reference proteome</keyword>
<dbReference type="Proteomes" id="UP000219338">
    <property type="component" value="Unassembled WGS sequence"/>
</dbReference>
<accession>A0A284SAR6</accession>
<name>A0A284SAR6_ARMOS</name>
<sequence>MTISLTTIPRCSGRSTDKFLPPEKCCACWKEAFSQNLISGKSTTFSFFLTRTVNRSHSTEVILLKWTVERIDMDTGPKPMKWSVVQPRTSQTRILDVVINWAESTRQACSQDPVDNIIMRCGMLPYGIERWTEQTSVLGWAGDHHRT</sequence>
<gene>
    <name evidence="1" type="ORF">ARMOST_21673</name>
</gene>
<evidence type="ECO:0000313" key="2">
    <source>
        <dbReference type="Proteomes" id="UP000219338"/>
    </source>
</evidence>
<evidence type="ECO:0000313" key="1">
    <source>
        <dbReference type="EMBL" id="SJL18101.1"/>
    </source>
</evidence>
<dbReference type="EMBL" id="FUEG01000053">
    <property type="protein sequence ID" value="SJL18101.1"/>
    <property type="molecule type" value="Genomic_DNA"/>
</dbReference>
<reference evidence="2" key="1">
    <citation type="journal article" date="2017" name="Nat. Ecol. Evol.">
        <title>Genome expansion and lineage-specific genetic innovations in the forest pathogenic fungi Armillaria.</title>
        <authorList>
            <person name="Sipos G."/>
            <person name="Prasanna A.N."/>
            <person name="Walter M.C."/>
            <person name="O'Connor E."/>
            <person name="Balint B."/>
            <person name="Krizsan K."/>
            <person name="Kiss B."/>
            <person name="Hess J."/>
            <person name="Varga T."/>
            <person name="Slot J."/>
            <person name="Riley R."/>
            <person name="Boka B."/>
            <person name="Rigling D."/>
            <person name="Barry K."/>
            <person name="Lee J."/>
            <person name="Mihaltcheva S."/>
            <person name="LaButti K."/>
            <person name="Lipzen A."/>
            <person name="Waldron R."/>
            <person name="Moloney N.M."/>
            <person name="Sperisen C."/>
            <person name="Kredics L."/>
            <person name="Vagvoelgyi C."/>
            <person name="Patrignani A."/>
            <person name="Fitzpatrick D."/>
            <person name="Nagy I."/>
            <person name="Doyle S."/>
            <person name="Anderson J.B."/>
            <person name="Grigoriev I.V."/>
            <person name="Gueldener U."/>
            <person name="Muensterkoetter M."/>
            <person name="Nagy L.G."/>
        </authorList>
    </citation>
    <scope>NUCLEOTIDE SEQUENCE [LARGE SCALE GENOMIC DNA]</scope>
    <source>
        <strain evidence="2">C18/9</strain>
    </source>
</reference>
<organism evidence="1 2">
    <name type="scientific">Armillaria ostoyae</name>
    <name type="common">Armillaria root rot fungus</name>
    <dbReference type="NCBI Taxonomy" id="47428"/>
    <lineage>
        <taxon>Eukaryota</taxon>
        <taxon>Fungi</taxon>
        <taxon>Dikarya</taxon>
        <taxon>Basidiomycota</taxon>
        <taxon>Agaricomycotina</taxon>
        <taxon>Agaricomycetes</taxon>
        <taxon>Agaricomycetidae</taxon>
        <taxon>Agaricales</taxon>
        <taxon>Marasmiineae</taxon>
        <taxon>Physalacriaceae</taxon>
        <taxon>Armillaria</taxon>
    </lineage>
</organism>
<proteinExistence type="predicted"/>